<dbReference type="GO" id="GO:0004930">
    <property type="term" value="F:G protein-coupled receptor activity"/>
    <property type="evidence" value="ECO:0007669"/>
    <property type="project" value="InterPro"/>
</dbReference>
<dbReference type="Pfam" id="PF11838">
    <property type="entry name" value="ERAP1_C"/>
    <property type="match status" value="1"/>
</dbReference>
<keyword evidence="18" id="KW-1185">Reference proteome</keyword>
<dbReference type="PANTHER" id="PTHR11533">
    <property type="entry name" value="PROTEASE M1 ZINC METALLOPROTEASE"/>
    <property type="match status" value="1"/>
</dbReference>
<dbReference type="FunFam" id="1.10.390.10:FF:000013">
    <property type="entry name" value="Aminopeptidase N"/>
    <property type="match status" value="1"/>
</dbReference>
<evidence type="ECO:0000256" key="4">
    <source>
        <dbReference type="ARBA" id="ARBA00022670"/>
    </source>
</evidence>
<dbReference type="PRINTS" id="PR00756">
    <property type="entry name" value="ALADIPTASE"/>
</dbReference>
<evidence type="ECO:0000256" key="16">
    <source>
        <dbReference type="SAM" id="Phobius"/>
    </source>
</evidence>
<dbReference type="CDD" id="cd09601">
    <property type="entry name" value="M1_APN-Q_like"/>
    <property type="match status" value="1"/>
</dbReference>
<comment type="subcellular location">
    <subcellularLocation>
        <location evidence="1">Membrane</location>
    </subcellularLocation>
</comment>
<evidence type="ECO:0000256" key="15">
    <source>
        <dbReference type="SAM" id="MobiDB-lite"/>
    </source>
</evidence>
<dbReference type="InterPro" id="IPR001930">
    <property type="entry name" value="Peptidase_M1"/>
</dbReference>
<dbReference type="Gene3D" id="1.10.390.10">
    <property type="entry name" value="Neutral Protease Domain 2"/>
    <property type="match status" value="1"/>
</dbReference>
<dbReference type="InterPro" id="IPR024571">
    <property type="entry name" value="ERAP1-like_C_dom"/>
</dbReference>
<evidence type="ECO:0000256" key="9">
    <source>
        <dbReference type="ARBA" id="ARBA00022989"/>
    </source>
</evidence>
<dbReference type="InterPro" id="IPR000276">
    <property type="entry name" value="GPCR_Rhodpsn"/>
</dbReference>
<dbReference type="PROSITE" id="PS50262">
    <property type="entry name" value="G_PROTEIN_RECEP_F1_2"/>
    <property type="match status" value="1"/>
</dbReference>
<proteinExistence type="inferred from homology"/>
<keyword evidence="4" id="KW-0645">Protease</keyword>
<dbReference type="SUPFAM" id="SSF81321">
    <property type="entry name" value="Family A G protein-coupled receptor-like"/>
    <property type="match status" value="1"/>
</dbReference>
<dbReference type="Pfam" id="PF01433">
    <property type="entry name" value="Peptidase_M1"/>
    <property type="match status" value="1"/>
</dbReference>
<dbReference type="GO" id="GO:0006508">
    <property type="term" value="P:proteolysis"/>
    <property type="evidence" value="ECO:0007669"/>
    <property type="project" value="UniProtKB-KW"/>
</dbReference>
<evidence type="ECO:0000313" key="18">
    <source>
        <dbReference type="Proteomes" id="UP000095280"/>
    </source>
</evidence>
<evidence type="ECO:0000256" key="11">
    <source>
        <dbReference type="ARBA" id="ARBA00023136"/>
    </source>
</evidence>
<dbReference type="InterPro" id="IPR027268">
    <property type="entry name" value="Peptidase_M4/M1_CTD_sf"/>
</dbReference>
<evidence type="ECO:0000256" key="7">
    <source>
        <dbReference type="ARBA" id="ARBA00022801"/>
    </source>
</evidence>
<feature type="transmembrane region" description="Helical" evidence="16">
    <location>
        <begin position="338"/>
        <end position="362"/>
    </location>
</feature>
<evidence type="ECO:0000256" key="6">
    <source>
        <dbReference type="ARBA" id="ARBA00022723"/>
    </source>
</evidence>
<evidence type="ECO:0000259" key="17">
    <source>
        <dbReference type="PROSITE" id="PS50262"/>
    </source>
</evidence>
<feature type="binding site" evidence="13">
    <location>
        <position position="839"/>
    </location>
    <ligand>
        <name>Zn(2+)</name>
        <dbReference type="ChEBI" id="CHEBI:29105"/>
        <note>catalytic</note>
    </ligand>
</feature>
<keyword evidence="11 16" id="KW-0472">Membrane</keyword>
<feature type="transmembrane region" description="Helical" evidence="16">
    <location>
        <begin position="249"/>
        <end position="274"/>
    </location>
</feature>
<comment type="cofactor">
    <cofactor evidence="13">
        <name>Zn(2+)</name>
        <dbReference type="ChEBI" id="CHEBI:29105"/>
    </cofactor>
    <text evidence="13">Binds 1 zinc ion per subunit.</text>
</comment>
<feature type="transmembrane region" description="Helical" evidence="16">
    <location>
        <begin position="133"/>
        <end position="157"/>
    </location>
</feature>
<dbReference type="Gene3D" id="2.60.40.1910">
    <property type="match status" value="1"/>
</dbReference>
<dbReference type="GO" id="GO:0005737">
    <property type="term" value="C:cytoplasm"/>
    <property type="evidence" value="ECO:0007669"/>
    <property type="project" value="TreeGrafter"/>
</dbReference>
<feature type="domain" description="G-protein coupled receptors family 1 profile" evidence="17">
    <location>
        <begin position="71"/>
        <end position="400"/>
    </location>
</feature>
<dbReference type="PANTHER" id="PTHR11533:SF299">
    <property type="entry name" value="AMINOPEPTIDASE"/>
    <property type="match status" value="1"/>
</dbReference>
<feature type="compositionally biased region" description="Polar residues" evidence="15">
    <location>
        <begin position="1"/>
        <end position="17"/>
    </location>
</feature>
<dbReference type="WBParaSite" id="maker-uti_cns_0003240-snap-gene-0.12-mRNA-1">
    <property type="protein sequence ID" value="maker-uti_cns_0003240-snap-gene-0.12-mRNA-1"/>
    <property type="gene ID" value="maker-uti_cns_0003240-snap-gene-0.12"/>
</dbReference>
<feature type="transmembrane region" description="Helical" evidence="16">
    <location>
        <begin position="467"/>
        <end position="491"/>
    </location>
</feature>
<evidence type="ECO:0000313" key="19">
    <source>
        <dbReference type="WBParaSite" id="maker-uti_cns_0003240-snap-gene-0.12-mRNA-1"/>
    </source>
</evidence>
<feature type="transmembrane region" description="Helical" evidence="16">
    <location>
        <begin position="92"/>
        <end position="113"/>
    </location>
</feature>
<feature type="transmembrane region" description="Helical" evidence="16">
    <location>
        <begin position="382"/>
        <end position="403"/>
    </location>
</feature>
<evidence type="ECO:0000256" key="14">
    <source>
        <dbReference type="PIRSR" id="PIRSR634016-4"/>
    </source>
</evidence>
<dbReference type="Gene3D" id="1.25.50.20">
    <property type="match status" value="1"/>
</dbReference>
<evidence type="ECO:0000256" key="2">
    <source>
        <dbReference type="ARBA" id="ARBA00010136"/>
    </source>
</evidence>
<keyword evidence="6 13" id="KW-0479">Metal-binding</keyword>
<dbReference type="GO" id="GO:0016020">
    <property type="term" value="C:membrane"/>
    <property type="evidence" value="ECO:0007669"/>
    <property type="project" value="UniProtKB-SubCell"/>
</dbReference>
<dbReference type="GO" id="GO:0043171">
    <property type="term" value="P:peptide catabolic process"/>
    <property type="evidence" value="ECO:0007669"/>
    <property type="project" value="TreeGrafter"/>
</dbReference>
<dbReference type="SUPFAM" id="SSF63737">
    <property type="entry name" value="Leukotriene A4 hydrolase N-terminal domain"/>
    <property type="match status" value="1"/>
</dbReference>
<dbReference type="Gene3D" id="2.60.40.1730">
    <property type="entry name" value="tricorn interacting facor f3 domain"/>
    <property type="match status" value="1"/>
</dbReference>
<protein>
    <submittedName>
        <fullName evidence="19">G_PROTEIN_RECEP_F1_2 domain-containing protein</fullName>
    </submittedName>
</protein>
<accession>A0A1I8GWD7</accession>
<evidence type="ECO:0000256" key="5">
    <source>
        <dbReference type="ARBA" id="ARBA00022692"/>
    </source>
</evidence>
<dbReference type="Proteomes" id="UP000095280">
    <property type="component" value="Unplaced"/>
</dbReference>
<keyword evidence="10" id="KW-0482">Metalloprotease</keyword>
<keyword evidence="9 16" id="KW-1133">Transmembrane helix</keyword>
<evidence type="ECO:0000256" key="12">
    <source>
        <dbReference type="PIRSR" id="PIRSR634016-1"/>
    </source>
</evidence>
<dbReference type="GO" id="GO:0008270">
    <property type="term" value="F:zinc ion binding"/>
    <property type="evidence" value="ECO:0007669"/>
    <property type="project" value="InterPro"/>
</dbReference>
<keyword evidence="5 16" id="KW-0812">Transmembrane</keyword>
<dbReference type="InterPro" id="IPR050344">
    <property type="entry name" value="Peptidase_M1_aminopeptidases"/>
</dbReference>
<evidence type="ECO:0000256" key="8">
    <source>
        <dbReference type="ARBA" id="ARBA00022833"/>
    </source>
</evidence>
<dbReference type="SUPFAM" id="SSF55486">
    <property type="entry name" value="Metalloproteases ('zincins'), catalytic domain"/>
    <property type="match status" value="1"/>
</dbReference>
<feature type="binding site" evidence="13">
    <location>
        <position position="835"/>
    </location>
    <ligand>
        <name>Zn(2+)</name>
        <dbReference type="ChEBI" id="CHEBI:29105"/>
        <note>catalytic</note>
    </ligand>
</feature>
<dbReference type="CDD" id="cd00637">
    <property type="entry name" value="7tm_classA_rhodopsin-like"/>
    <property type="match status" value="1"/>
</dbReference>
<feature type="transmembrane region" description="Helical" evidence="16">
    <location>
        <begin position="178"/>
        <end position="200"/>
    </location>
</feature>
<evidence type="ECO:0000256" key="1">
    <source>
        <dbReference type="ARBA" id="ARBA00004370"/>
    </source>
</evidence>
<organism evidence="18 19">
    <name type="scientific">Macrostomum lignano</name>
    <dbReference type="NCBI Taxonomy" id="282301"/>
    <lineage>
        <taxon>Eukaryota</taxon>
        <taxon>Metazoa</taxon>
        <taxon>Spiralia</taxon>
        <taxon>Lophotrochozoa</taxon>
        <taxon>Platyhelminthes</taxon>
        <taxon>Rhabditophora</taxon>
        <taxon>Macrostomorpha</taxon>
        <taxon>Macrostomida</taxon>
        <taxon>Macrostomidae</taxon>
        <taxon>Macrostomum</taxon>
    </lineage>
</organism>
<feature type="region of interest" description="Disordered" evidence="15">
    <location>
        <begin position="1"/>
        <end position="20"/>
    </location>
</feature>
<feature type="site" description="Transition state stabilizer" evidence="14">
    <location>
        <position position="923"/>
    </location>
</feature>
<keyword evidence="3" id="KW-0031">Aminopeptidase</keyword>
<dbReference type="Pfam" id="PF00001">
    <property type="entry name" value="7tm_1"/>
    <property type="match status" value="1"/>
</dbReference>
<dbReference type="InterPro" id="IPR014782">
    <property type="entry name" value="Peptidase_M1_dom"/>
</dbReference>
<dbReference type="InterPro" id="IPR017452">
    <property type="entry name" value="GPCR_Rhodpsn_7TM"/>
</dbReference>
<dbReference type="InterPro" id="IPR034016">
    <property type="entry name" value="M1_APN-typ"/>
</dbReference>
<evidence type="ECO:0000256" key="10">
    <source>
        <dbReference type="ARBA" id="ARBA00023049"/>
    </source>
</evidence>
<name>A0A1I8GWD7_9PLAT</name>
<comment type="similarity">
    <text evidence="2">Belongs to the peptidase M1 family.</text>
</comment>
<feature type="transmembrane region" description="Helical" evidence="16">
    <location>
        <begin position="58"/>
        <end position="80"/>
    </location>
</feature>
<sequence>VTQPVSAMLENKTSSLSGPHPMLSDPRFLASLQSALESMAYNETVARKLAAPFYRSMIAMYSLVSLVAVIGNFLMLYAILSTWSQRKSQNHRCFYLNLIVCDLLVALIILPATCADQIDNRWYLGEFACKLRHSMSVSLMCSSVFTLTSLSWLRSLGVSRHTASWLQDGGRKRARNELLTIGGIWLASLVISVPVARVSIVERSTEQKFSQQFGVRINWPVCTENWSLIGQSATPGNSSTSSPERGPEFWYGLAVLNLVCLLPLLSLAVAYFRICRAIYVSNRILNVHKRYEAMMMSCSYQNSDTTLVRLSSIRHHFSLASTCSALNRRKRVATSRRMFLLGVALVLIFAVTWLPMQCLQLYRSSLVPDSRGNDAELMHKLVLVFHLLALTNCLFNPYFLVATHSLYRRTIRRLGNQCRCCCGCRITWNFGHGLDRIEMQQFTSNIRQNSILIKMPAKGIGAHRKTLLLVTALVAAVLIAVSLAILLSLLLRSAPDNGNAGVEDKSNYRLPTDVKPVSYALTLAPFIYSNIRDDCYFTGSVSIAVEAVNDTDMLRLHSVRLEVPTVRVRNSTGGDVSVEKIEENVEKQWLTIKLGEPLRAGETYTVLIDRFKGKFVKNGKTGLYLSSSYSENSTEYYLVSSQLEPTHAREVFPCFDEPAMKAEFNVSLVRGREFTALSNMPIKSHLLSNMPIKSSSLVPGNTWFPNSAEKSVIKDDFETTPTMSTYTVWPSWWTKFQSISLTDSNGRVFTNWLPPELVQKSNFTLSLAAKAIGAFEKLLNVTYKTNITKQAGVPLLNFAAMENWGLIIYQQNILVYDENTTTTKSKLSNALTVSHEIVHQWFGNLVTMKWWNEIWLNEAFSIFYSYLGLDLWGSESDLDSHFVVDQKYKHVMNLERKRYKVHPIQMNVSTPTEIDGLFDYIVYYKGGSVVRMMHNSIGARVFGAAVSSYIRKHSYSNSGSEDFYSSLNEQLRIHKQSLDAETVMSSWVKQVGYPLVTCSMENGSLLLRQQDIEKSNLTWSIPITAMTNLNHTGWSRSEVAHLVHWMRGETLRLPLDSSTDWYLINLRSSGHYQVNYDRQNWDRLATQLTTDHTVFTPADRASLIYDSFTLASLGIIDYSVPLKIVTGYLENETEFAPWAVFWSNLKKMTSSVLPVKTVKRIAKKVFNYVTTVTPKASPLVGMLAELTARETCDRDFTYCINFAKDECNKSCYYGAILEPCLDYFLRRDSQRNSRLGVHIGWHGNLVVAGHNARPLPTETGANHFLGCVHCHLALSGVAEVRVHLDKVNHFEATCGFSSPSRSVSPAGTGVPVHLANPGSSESMSKLSSPRPQLVELLHPGHELLQLIYQEGQRHAVHIAAAAGQAGVAVGVRVDPQQHHVLVHLGVAVHGAQTDRVIAANAEQDVFLALMVQSHLQRLGDVHRVFRGRLQRDFRGGFSETSGAASARLQGRLQRDFR</sequence>
<dbReference type="InterPro" id="IPR045357">
    <property type="entry name" value="Aminopeptidase_N-like_N"/>
</dbReference>
<keyword evidence="7" id="KW-0378">Hydrolase</keyword>
<dbReference type="GO" id="GO:0005615">
    <property type="term" value="C:extracellular space"/>
    <property type="evidence" value="ECO:0007669"/>
    <property type="project" value="TreeGrafter"/>
</dbReference>
<dbReference type="Pfam" id="PF17900">
    <property type="entry name" value="Peptidase_M1_N"/>
    <property type="match status" value="1"/>
</dbReference>
<keyword evidence="8 13" id="KW-0862">Zinc</keyword>
<dbReference type="Gene3D" id="1.20.1070.10">
    <property type="entry name" value="Rhodopsin 7-helix transmembrane proteins"/>
    <property type="match status" value="1"/>
</dbReference>
<evidence type="ECO:0000256" key="3">
    <source>
        <dbReference type="ARBA" id="ARBA00022438"/>
    </source>
</evidence>
<feature type="active site" description="Proton acceptor" evidence="12">
    <location>
        <position position="836"/>
    </location>
</feature>
<feature type="binding site" evidence="13">
    <location>
        <position position="858"/>
    </location>
    <ligand>
        <name>Zn(2+)</name>
        <dbReference type="ChEBI" id="CHEBI:29105"/>
        <note>catalytic</note>
    </ligand>
</feature>
<evidence type="ECO:0000256" key="13">
    <source>
        <dbReference type="PIRSR" id="PIRSR634016-3"/>
    </source>
</evidence>
<dbReference type="GO" id="GO:0042277">
    <property type="term" value="F:peptide binding"/>
    <property type="evidence" value="ECO:0007669"/>
    <property type="project" value="TreeGrafter"/>
</dbReference>
<reference evidence="19" key="1">
    <citation type="submission" date="2016-11" db="UniProtKB">
        <authorList>
            <consortium name="WormBaseParasite"/>
        </authorList>
    </citation>
    <scope>IDENTIFICATION</scope>
</reference>
<dbReference type="InterPro" id="IPR042097">
    <property type="entry name" value="Aminopeptidase_N-like_N_sf"/>
</dbReference>
<dbReference type="GO" id="GO:0070006">
    <property type="term" value="F:metalloaminopeptidase activity"/>
    <property type="evidence" value="ECO:0007669"/>
    <property type="project" value="TreeGrafter"/>
</dbReference>